<organism evidence="3 4">
    <name type="scientific">Hydrogenophaga intermedia</name>
    <dbReference type="NCBI Taxonomy" id="65786"/>
    <lineage>
        <taxon>Bacteria</taxon>
        <taxon>Pseudomonadati</taxon>
        <taxon>Pseudomonadota</taxon>
        <taxon>Betaproteobacteria</taxon>
        <taxon>Burkholderiales</taxon>
        <taxon>Comamonadaceae</taxon>
        <taxon>Hydrogenophaga</taxon>
    </lineage>
</organism>
<evidence type="ECO:0000256" key="1">
    <source>
        <dbReference type="ARBA" id="ARBA00006987"/>
    </source>
</evidence>
<comment type="similarity">
    <text evidence="1">Belongs to the UPF0065 (bug) family.</text>
</comment>
<evidence type="ECO:0000313" key="4">
    <source>
        <dbReference type="Proteomes" id="UP000028878"/>
    </source>
</evidence>
<dbReference type="Gene3D" id="3.40.190.10">
    <property type="entry name" value="Periplasmic binding protein-like II"/>
    <property type="match status" value="1"/>
</dbReference>
<dbReference type="Gene3D" id="3.40.190.150">
    <property type="entry name" value="Bordetella uptake gene, domain 1"/>
    <property type="match status" value="1"/>
</dbReference>
<dbReference type="InterPro" id="IPR042100">
    <property type="entry name" value="Bug_dom1"/>
</dbReference>
<dbReference type="Proteomes" id="UP000028878">
    <property type="component" value="Unassembled WGS sequence"/>
</dbReference>
<sequence length="325" mass="33254" precursor="true">MQRRHFIAASASVSALGLLAASSAHANEWPSRAIRVIVPGGPGSPADVAIRAMQDVLARELGQSVVVDNRAGGQGIIGVEATAKAAPDGYTIGLINLQSAVTPALRVKTPFDLQRDFVPVTQLTTESPILLARKDLGVKTLAELVALAKTRPGELTLGSAGAGTPSHLGMALLQRAAGIELRHIPYRTIAAAITDLSGGMVDVVLGGSAAAQQGINGGRLVALAIAAPQRKKAFADLPTLAEAGYPGVDLRGWTGVVAPMGTPPAIVARLGQAFATALADPGVSSRIATSGAEVGGVVGPAFGAFVAAEERRWRKVVVDEKITRD</sequence>
<gene>
    <name evidence="3" type="ORF">BN948_04257</name>
</gene>
<accession>A0A1L1PSC0</accession>
<dbReference type="AlphaFoldDB" id="A0A1L1PSC0"/>
<proteinExistence type="inferred from homology"/>
<feature type="chain" id="PRO_5009681717" evidence="2">
    <location>
        <begin position="27"/>
        <end position="325"/>
    </location>
</feature>
<dbReference type="PANTHER" id="PTHR42928">
    <property type="entry name" value="TRICARBOXYLATE-BINDING PROTEIN"/>
    <property type="match status" value="1"/>
</dbReference>
<dbReference type="EMBL" id="CCAE010000054">
    <property type="protein sequence ID" value="CDN89817.1"/>
    <property type="molecule type" value="Genomic_DNA"/>
</dbReference>
<dbReference type="InterPro" id="IPR005064">
    <property type="entry name" value="BUG"/>
</dbReference>
<dbReference type="PIRSF" id="PIRSF017082">
    <property type="entry name" value="YflP"/>
    <property type="match status" value="1"/>
</dbReference>
<name>A0A1L1PSC0_HYDIT</name>
<evidence type="ECO:0000256" key="2">
    <source>
        <dbReference type="SAM" id="SignalP"/>
    </source>
</evidence>
<keyword evidence="4" id="KW-1185">Reference proteome</keyword>
<protein>
    <submittedName>
        <fullName evidence="3">Extra-cytoplasmic solute receptor</fullName>
    </submittedName>
</protein>
<keyword evidence="3" id="KW-0675">Receptor</keyword>
<evidence type="ECO:0000313" key="3">
    <source>
        <dbReference type="EMBL" id="CDN89817.1"/>
    </source>
</evidence>
<reference evidence="4" key="1">
    <citation type="submission" date="2014-11" db="EMBL/GenBank/DDBJ databases">
        <title>Draft genome sequence of Hydrogenophaga intermedia S1.</title>
        <authorList>
            <person name="Gan H.M."/>
            <person name="Chew T.H."/>
            <person name="Stolz A."/>
        </authorList>
    </citation>
    <scope>NUCLEOTIDE SEQUENCE [LARGE SCALE GENOMIC DNA]</scope>
    <source>
        <strain evidence="4">S1</strain>
    </source>
</reference>
<dbReference type="PANTHER" id="PTHR42928:SF5">
    <property type="entry name" value="BLR1237 PROTEIN"/>
    <property type="match status" value="1"/>
</dbReference>
<dbReference type="SUPFAM" id="SSF53850">
    <property type="entry name" value="Periplasmic binding protein-like II"/>
    <property type="match status" value="1"/>
</dbReference>
<feature type="signal peptide" evidence="2">
    <location>
        <begin position="1"/>
        <end position="26"/>
    </location>
</feature>
<keyword evidence="2" id="KW-0732">Signal</keyword>
<dbReference type="RefSeq" id="WP_035623652.1">
    <property type="nucleotide sequence ID" value="NZ_CCAE010000054.1"/>
</dbReference>
<dbReference type="CDD" id="cd07012">
    <property type="entry name" value="PBP2_Bug_TTT"/>
    <property type="match status" value="1"/>
</dbReference>
<dbReference type="Pfam" id="PF03401">
    <property type="entry name" value="TctC"/>
    <property type="match status" value="1"/>
</dbReference>